<dbReference type="PANTHER" id="PTHR30535">
    <property type="entry name" value="VITAMIN B12-BINDING PROTEIN"/>
    <property type="match status" value="1"/>
</dbReference>
<dbReference type="PROSITE" id="PS50983">
    <property type="entry name" value="FE_B12_PBP"/>
    <property type="match status" value="1"/>
</dbReference>
<dbReference type="InterPro" id="IPR050902">
    <property type="entry name" value="ABC_Transporter_SBP"/>
</dbReference>
<comment type="caution">
    <text evidence="2">The sequence shown here is derived from an EMBL/GenBank/DDBJ whole genome shotgun (WGS) entry which is preliminary data.</text>
</comment>
<feature type="domain" description="Fe/B12 periplasmic-binding" evidence="1">
    <location>
        <begin position="29"/>
        <end position="281"/>
    </location>
</feature>
<dbReference type="Pfam" id="PF01497">
    <property type="entry name" value="Peripla_BP_2"/>
    <property type="match status" value="1"/>
</dbReference>
<sequence>MRLFLSRLFSILYLLISANTVFADSHINRIISVDANATEILTSLGYSEQIIGADITSQPFFREPSPANVGYHRSLNAEGLLALQPQLIIGSNHMGPNAVVAMINKANIPLIQLDSPHSPEELISNITTLGKALNAPKKASELIQRVNKTSNQIKALKQGTSPRIAFLLDVGDRGLSLAGKDTAANTLITIIGGKNVSEFNSYKSISMESLLSMNADIILIGQRNTTLITPEQILSNHPLLAHAEASKNNQLISIHSGSLIAGLSLAALDEAERISRRIYAQ</sequence>
<evidence type="ECO:0000259" key="1">
    <source>
        <dbReference type="PROSITE" id="PS50983"/>
    </source>
</evidence>
<protein>
    <recommendedName>
        <fullName evidence="1">Fe/B12 periplasmic-binding domain-containing protein</fullName>
    </recommendedName>
</protein>
<accession>A0A0F9R4V7</accession>
<dbReference type="AlphaFoldDB" id="A0A0F9R4V7"/>
<dbReference type="PANTHER" id="PTHR30535:SF4">
    <property type="entry name" value="HEMIN-BINDING PERIPLASMIC PROTEIN HMUT"/>
    <property type="match status" value="1"/>
</dbReference>
<evidence type="ECO:0000313" key="2">
    <source>
        <dbReference type="EMBL" id="KKN20311.1"/>
    </source>
</evidence>
<organism evidence="2">
    <name type="scientific">marine sediment metagenome</name>
    <dbReference type="NCBI Taxonomy" id="412755"/>
    <lineage>
        <taxon>unclassified sequences</taxon>
        <taxon>metagenomes</taxon>
        <taxon>ecological metagenomes</taxon>
    </lineage>
</organism>
<dbReference type="InterPro" id="IPR002491">
    <property type="entry name" value="ABC_transptr_periplasmic_BD"/>
</dbReference>
<dbReference type="Gene3D" id="3.40.50.1980">
    <property type="entry name" value="Nitrogenase molybdenum iron protein domain"/>
    <property type="match status" value="2"/>
</dbReference>
<reference evidence="2" key="1">
    <citation type="journal article" date="2015" name="Nature">
        <title>Complex archaea that bridge the gap between prokaryotes and eukaryotes.</title>
        <authorList>
            <person name="Spang A."/>
            <person name="Saw J.H."/>
            <person name="Jorgensen S.L."/>
            <person name="Zaremba-Niedzwiedzka K."/>
            <person name="Martijn J."/>
            <person name="Lind A.E."/>
            <person name="van Eijk R."/>
            <person name="Schleper C."/>
            <person name="Guy L."/>
            <person name="Ettema T.J."/>
        </authorList>
    </citation>
    <scope>NUCLEOTIDE SEQUENCE</scope>
</reference>
<gene>
    <name evidence="2" type="ORF">LCGC14_0936940</name>
</gene>
<dbReference type="SUPFAM" id="SSF53807">
    <property type="entry name" value="Helical backbone' metal receptor"/>
    <property type="match status" value="1"/>
</dbReference>
<proteinExistence type="predicted"/>
<dbReference type="EMBL" id="LAZR01003255">
    <property type="protein sequence ID" value="KKN20311.1"/>
    <property type="molecule type" value="Genomic_DNA"/>
</dbReference>
<name>A0A0F9R4V7_9ZZZZ</name>